<dbReference type="GO" id="GO:0008270">
    <property type="term" value="F:zinc ion binding"/>
    <property type="evidence" value="ECO:0007669"/>
    <property type="project" value="InterPro"/>
</dbReference>
<reference evidence="3" key="1">
    <citation type="journal article" date="2020" name="Stud. Mycol.">
        <title>101 Dothideomycetes genomes: a test case for predicting lifestyles and emergence of pathogens.</title>
        <authorList>
            <person name="Haridas S."/>
            <person name="Albert R."/>
            <person name="Binder M."/>
            <person name="Bloem J."/>
            <person name="Labutti K."/>
            <person name="Salamov A."/>
            <person name="Andreopoulos B."/>
            <person name="Baker S."/>
            <person name="Barry K."/>
            <person name="Bills G."/>
            <person name="Bluhm B."/>
            <person name="Cannon C."/>
            <person name="Castanera R."/>
            <person name="Culley D."/>
            <person name="Daum C."/>
            <person name="Ezra D."/>
            <person name="Gonzalez J."/>
            <person name="Henrissat B."/>
            <person name="Kuo A."/>
            <person name="Liang C."/>
            <person name="Lipzen A."/>
            <person name="Lutzoni F."/>
            <person name="Magnuson J."/>
            <person name="Mondo S."/>
            <person name="Nolan M."/>
            <person name="Ohm R."/>
            <person name="Pangilinan J."/>
            <person name="Park H.-J."/>
            <person name="Ramirez L."/>
            <person name="Alfaro M."/>
            <person name="Sun H."/>
            <person name="Tritt A."/>
            <person name="Yoshinaga Y."/>
            <person name="Zwiers L.-H."/>
            <person name="Turgeon B."/>
            <person name="Goodwin S."/>
            <person name="Spatafora J."/>
            <person name="Crous P."/>
            <person name="Grigoriev I."/>
        </authorList>
    </citation>
    <scope>NUCLEOTIDE SEQUENCE</scope>
    <source>
        <strain evidence="3">CBS 113818</strain>
    </source>
</reference>
<evidence type="ECO:0000256" key="1">
    <source>
        <dbReference type="ARBA" id="ARBA00023242"/>
    </source>
</evidence>
<dbReference type="SMART" id="SM00066">
    <property type="entry name" value="GAL4"/>
    <property type="match status" value="1"/>
</dbReference>
<protein>
    <recommendedName>
        <fullName evidence="2">Zn(2)-C6 fungal-type domain-containing protein</fullName>
    </recommendedName>
</protein>
<feature type="domain" description="Zn(2)-C6 fungal-type" evidence="2">
    <location>
        <begin position="25"/>
        <end position="55"/>
    </location>
</feature>
<dbReference type="EMBL" id="MU006217">
    <property type="protein sequence ID" value="KAF2832164.1"/>
    <property type="molecule type" value="Genomic_DNA"/>
</dbReference>
<dbReference type="GO" id="GO:0001228">
    <property type="term" value="F:DNA-binding transcription activator activity, RNA polymerase II-specific"/>
    <property type="evidence" value="ECO:0007669"/>
    <property type="project" value="TreeGrafter"/>
</dbReference>
<sequence>MTMDQDQGRYIVRRPRRRHDKSKLGCFECKRRKVKCDENKPSCTRCTLGLTKCVYPFAAHPPGRERKYEFRILSSSPSSLPISSSTSPHVYESPLFWVSPIPEPTYVHVDCVALASTTPKTLLDADLHNHYLEHTSRTLSLCQSDYDTLHIGMPMLAKQSKTVLHSLLAVSAASLAWSMIEKDPDIDTHTVNQVLLTGYQHYNLASERMREAISRTDVLEPGPLIAGALMLIPFATSSQQTNNWISSRSGAQSPHKPLPSTPRNVMVMMRGIRTMLQTLDCAGPGAHDDLRSEKGRNFDVQLASPAASLKFSNLAPSRTHFMNAIVASTSQSAFSKLKNRLYSAQMAQIGRPNSFLSACSAAFDIMEDIRSTAFSTTCSSASPLFRNPKTNLVNHESTCCSRIAPWLRSFAGHFFPAQSTAPRPTEPLTRFFLSFLVQVPQEYLDLTLPLLDQRLERPIGTSSDRAIVNLTQDQTLALDIYAHWSVLMFLVEEESWWIGKLPEATLTGMVNRYGTDFVNQLWPEIGYGEGQWWPGSMLNILRETKRHR</sequence>
<dbReference type="InterPro" id="IPR001138">
    <property type="entry name" value="Zn2Cys6_DnaBD"/>
</dbReference>
<dbReference type="CDD" id="cd00067">
    <property type="entry name" value="GAL4"/>
    <property type="match status" value="1"/>
</dbReference>
<dbReference type="Proteomes" id="UP000799424">
    <property type="component" value="Unassembled WGS sequence"/>
</dbReference>
<dbReference type="PROSITE" id="PS50048">
    <property type="entry name" value="ZN2_CY6_FUNGAL_2"/>
    <property type="match status" value="1"/>
</dbReference>
<evidence type="ECO:0000313" key="4">
    <source>
        <dbReference type="Proteomes" id="UP000799424"/>
    </source>
</evidence>
<keyword evidence="4" id="KW-1185">Reference proteome</keyword>
<dbReference type="AlphaFoldDB" id="A0A6A7AGW4"/>
<dbReference type="InterPro" id="IPR036864">
    <property type="entry name" value="Zn2-C6_fun-type_DNA-bd_sf"/>
</dbReference>
<organism evidence="3 4">
    <name type="scientific">Ophiobolus disseminans</name>
    <dbReference type="NCBI Taxonomy" id="1469910"/>
    <lineage>
        <taxon>Eukaryota</taxon>
        <taxon>Fungi</taxon>
        <taxon>Dikarya</taxon>
        <taxon>Ascomycota</taxon>
        <taxon>Pezizomycotina</taxon>
        <taxon>Dothideomycetes</taxon>
        <taxon>Pleosporomycetidae</taxon>
        <taxon>Pleosporales</taxon>
        <taxon>Pleosporineae</taxon>
        <taxon>Phaeosphaeriaceae</taxon>
        <taxon>Ophiobolus</taxon>
    </lineage>
</organism>
<proteinExistence type="predicted"/>
<gene>
    <name evidence="3" type="ORF">CC86DRAFT_366046</name>
</gene>
<dbReference type="Pfam" id="PF00172">
    <property type="entry name" value="Zn_clus"/>
    <property type="match status" value="1"/>
</dbReference>
<dbReference type="OrthoDB" id="416217at2759"/>
<dbReference type="SUPFAM" id="SSF57701">
    <property type="entry name" value="Zn2/Cys6 DNA-binding domain"/>
    <property type="match status" value="1"/>
</dbReference>
<dbReference type="InterPro" id="IPR021858">
    <property type="entry name" value="Fun_TF"/>
</dbReference>
<keyword evidence="1" id="KW-0539">Nucleus</keyword>
<dbReference type="PANTHER" id="PTHR47784">
    <property type="entry name" value="STEROL UPTAKE CONTROL PROTEIN 2"/>
    <property type="match status" value="1"/>
</dbReference>
<dbReference type="Gene3D" id="4.10.240.10">
    <property type="entry name" value="Zn(2)-C6 fungal-type DNA-binding domain"/>
    <property type="match status" value="1"/>
</dbReference>
<accession>A0A6A7AGW4</accession>
<dbReference type="PANTHER" id="PTHR47784:SF5">
    <property type="entry name" value="STEROL UPTAKE CONTROL PROTEIN 2"/>
    <property type="match status" value="1"/>
</dbReference>
<dbReference type="InterPro" id="IPR053157">
    <property type="entry name" value="Sterol_Uptake_Regulator"/>
</dbReference>
<dbReference type="Pfam" id="PF11951">
    <property type="entry name" value="Fungal_trans_2"/>
    <property type="match status" value="1"/>
</dbReference>
<name>A0A6A7AGW4_9PLEO</name>
<evidence type="ECO:0000313" key="3">
    <source>
        <dbReference type="EMBL" id="KAF2832164.1"/>
    </source>
</evidence>
<evidence type="ECO:0000259" key="2">
    <source>
        <dbReference type="PROSITE" id="PS50048"/>
    </source>
</evidence>